<evidence type="ECO:0000313" key="4">
    <source>
        <dbReference type="EMBL" id="KAK2665071.1"/>
    </source>
</evidence>
<gene>
    <name evidence="4" type="ORF">Ddye_003645</name>
</gene>
<sequence length="108" mass="12340">MGCLCGYILVTYFLPVWPSRCYQKIIRRYAYWRQGSWTALISGYCQSWNAAEALAVLHEMRLEGVNMDPVTIASILPVCAQLYDTISGDADSFVCHKAWTEIRFGCFK</sequence>
<dbReference type="PROSITE" id="PS51375">
    <property type="entry name" value="PPR"/>
    <property type="match status" value="1"/>
</dbReference>
<evidence type="ECO:0000256" key="3">
    <source>
        <dbReference type="SAM" id="SignalP"/>
    </source>
</evidence>
<feature type="repeat" description="PPR" evidence="2">
    <location>
        <begin position="33"/>
        <end position="67"/>
    </location>
</feature>
<protein>
    <recommendedName>
        <fullName evidence="6">Pentatricopeptide repeat-containing protein</fullName>
    </recommendedName>
</protein>
<evidence type="ECO:0008006" key="6">
    <source>
        <dbReference type="Google" id="ProtNLM"/>
    </source>
</evidence>
<dbReference type="AlphaFoldDB" id="A0AAD9XSM6"/>
<dbReference type="Gene3D" id="1.25.40.10">
    <property type="entry name" value="Tetratricopeptide repeat domain"/>
    <property type="match status" value="1"/>
</dbReference>
<dbReference type="InterPro" id="IPR011990">
    <property type="entry name" value="TPR-like_helical_dom_sf"/>
</dbReference>
<keyword evidence="5" id="KW-1185">Reference proteome</keyword>
<reference evidence="4" key="1">
    <citation type="journal article" date="2023" name="Plant J.">
        <title>Genome sequences and population genomics provide insights into the demographic history, inbreeding, and mutation load of two 'living fossil' tree species of Dipteronia.</title>
        <authorList>
            <person name="Feng Y."/>
            <person name="Comes H.P."/>
            <person name="Chen J."/>
            <person name="Zhu S."/>
            <person name="Lu R."/>
            <person name="Zhang X."/>
            <person name="Li P."/>
            <person name="Qiu J."/>
            <person name="Olsen K.M."/>
            <person name="Qiu Y."/>
        </authorList>
    </citation>
    <scope>NUCLEOTIDE SEQUENCE</scope>
    <source>
        <strain evidence="4">KIB01</strain>
    </source>
</reference>
<dbReference type="InterPro" id="IPR002885">
    <property type="entry name" value="PPR_rpt"/>
</dbReference>
<evidence type="ECO:0000256" key="2">
    <source>
        <dbReference type="PROSITE-ProRule" id="PRU00708"/>
    </source>
</evidence>
<dbReference type="NCBIfam" id="TIGR00756">
    <property type="entry name" value="PPR"/>
    <property type="match status" value="1"/>
</dbReference>
<keyword evidence="3" id="KW-0732">Signal</keyword>
<organism evidence="4 5">
    <name type="scientific">Dipteronia dyeriana</name>
    <dbReference type="NCBI Taxonomy" id="168575"/>
    <lineage>
        <taxon>Eukaryota</taxon>
        <taxon>Viridiplantae</taxon>
        <taxon>Streptophyta</taxon>
        <taxon>Embryophyta</taxon>
        <taxon>Tracheophyta</taxon>
        <taxon>Spermatophyta</taxon>
        <taxon>Magnoliopsida</taxon>
        <taxon>eudicotyledons</taxon>
        <taxon>Gunneridae</taxon>
        <taxon>Pentapetalae</taxon>
        <taxon>rosids</taxon>
        <taxon>malvids</taxon>
        <taxon>Sapindales</taxon>
        <taxon>Sapindaceae</taxon>
        <taxon>Hippocastanoideae</taxon>
        <taxon>Acereae</taxon>
        <taxon>Dipteronia</taxon>
    </lineage>
</organism>
<evidence type="ECO:0000256" key="1">
    <source>
        <dbReference type="ARBA" id="ARBA00022737"/>
    </source>
</evidence>
<feature type="chain" id="PRO_5042092549" description="Pentatricopeptide repeat-containing protein" evidence="3">
    <location>
        <begin position="19"/>
        <end position="108"/>
    </location>
</feature>
<keyword evidence="1" id="KW-0677">Repeat</keyword>
<comment type="caution">
    <text evidence="4">The sequence shown here is derived from an EMBL/GenBank/DDBJ whole genome shotgun (WGS) entry which is preliminary data.</text>
</comment>
<feature type="signal peptide" evidence="3">
    <location>
        <begin position="1"/>
        <end position="18"/>
    </location>
</feature>
<accession>A0AAD9XSM6</accession>
<dbReference type="EMBL" id="JANJYI010000001">
    <property type="protein sequence ID" value="KAK2665071.1"/>
    <property type="molecule type" value="Genomic_DNA"/>
</dbReference>
<dbReference type="Pfam" id="PF13041">
    <property type="entry name" value="PPR_2"/>
    <property type="match status" value="1"/>
</dbReference>
<name>A0AAD9XSM6_9ROSI</name>
<proteinExistence type="predicted"/>
<dbReference type="Proteomes" id="UP001280121">
    <property type="component" value="Unassembled WGS sequence"/>
</dbReference>
<evidence type="ECO:0000313" key="5">
    <source>
        <dbReference type="Proteomes" id="UP001280121"/>
    </source>
</evidence>